<dbReference type="InterPro" id="IPR041489">
    <property type="entry name" value="PDZ_6"/>
</dbReference>
<dbReference type="Proteomes" id="UP000515591">
    <property type="component" value="Chromosome"/>
</dbReference>
<dbReference type="Gene3D" id="2.30.42.10">
    <property type="match status" value="1"/>
</dbReference>
<feature type="domain" description="PDZ" evidence="1">
    <location>
        <begin position="170"/>
        <end position="249"/>
    </location>
</feature>
<dbReference type="SUPFAM" id="SSF50156">
    <property type="entry name" value="PDZ domain-like"/>
    <property type="match status" value="1"/>
</dbReference>
<dbReference type="SMART" id="SM00228">
    <property type="entry name" value="PDZ"/>
    <property type="match status" value="1"/>
</dbReference>
<sequence length="259" mass="28588">MKKITLSLALLLLAGCVNPYTYYYTSYISDPLPPDLEISNSEPEIIKGSDIEQDQVRMLEEGFIPLGQSHFISDSASSAQAIEQAKKIKASKVLLYQEYEGTQSGVLPLTTPTINNSTTQHNGNIRGNGGYANYSGTSTTTTYGQQTTYIPYSIENYKYLATYWIRRTYFRLGAHSLELSADERAAIMSNIGVKVVAVVKKSPAFYADIFRGDIIKSIAGRKITSIEDMVAALDESSGKDIDIEILRNGVLIVKKVRIS</sequence>
<dbReference type="Pfam" id="PF17820">
    <property type="entry name" value="PDZ_6"/>
    <property type="match status" value="1"/>
</dbReference>
<proteinExistence type="predicted"/>
<dbReference type="EMBL" id="AP022213">
    <property type="protein sequence ID" value="BBT14790.1"/>
    <property type="molecule type" value="Genomic_DNA"/>
</dbReference>
<dbReference type="RefSeq" id="WP_182851713.1">
    <property type="nucleotide sequence ID" value="NZ_AP022213.1"/>
</dbReference>
<dbReference type="InterPro" id="IPR001478">
    <property type="entry name" value="PDZ"/>
</dbReference>
<dbReference type="AlphaFoldDB" id="A0A6S5RJM3"/>
<name>A0A6S5RJM3_9GAMM</name>
<organism evidence="2 3">
    <name type="scientific">Metapseudomonas otitidis</name>
    <dbReference type="NCBI Taxonomy" id="319939"/>
    <lineage>
        <taxon>Bacteria</taxon>
        <taxon>Pseudomonadati</taxon>
        <taxon>Pseudomonadota</taxon>
        <taxon>Gammaproteobacteria</taxon>
        <taxon>Pseudomonadales</taxon>
        <taxon>Pseudomonadaceae</taxon>
        <taxon>Metapseudomonas</taxon>
    </lineage>
</organism>
<accession>A0A6S5RJM3</accession>
<gene>
    <name evidence="2" type="ORF">WP8S17C03_08390</name>
</gene>
<protein>
    <recommendedName>
        <fullName evidence="1">PDZ domain-containing protein</fullName>
    </recommendedName>
</protein>
<reference evidence="2 3" key="1">
    <citation type="submission" date="2019-12" db="EMBL/GenBank/DDBJ databases">
        <title>complete genome sequences of Pseudomonas otitidis str. WP8-S17-CRE-03 isolated from wastewater treatment plant effluent.</title>
        <authorList>
            <person name="Sekizuka T."/>
            <person name="Itokawa K."/>
            <person name="Yatsu K."/>
            <person name="Inamine Y."/>
            <person name="Kuroda M."/>
        </authorList>
    </citation>
    <scope>NUCLEOTIDE SEQUENCE [LARGE SCALE GENOMIC DNA]</scope>
    <source>
        <strain evidence="2 3">WP8-S17-CRE-03</strain>
    </source>
</reference>
<evidence type="ECO:0000313" key="2">
    <source>
        <dbReference type="EMBL" id="BBT14790.1"/>
    </source>
</evidence>
<evidence type="ECO:0000313" key="3">
    <source>
        <dbReference type="Proteomes" id="UP000515591"/>
    </source>
</evidence>
<evidence type="ECO:0000259" key="1">
    <source>
        <dbReference type="SMART" id="SM00228"/>
    </source>
</evidence>
<dbReference type="InterPro" id="IPR036034">
    <property type="entry name" value="PDZ_sf"/>
</dbReference>
<dbReference type="PROSITE" id="PS51257">
    <property type="entry name" value="PROKAR_LIPOPROTEIN"/>
    <property type="match status" value="1"/>
</dbReference>